<dbReference type="EMBL" id="BLAF01000009">
    <property type="protein sequence ID" value="GES18879.1"/>
    <property type="molecule type" value="Genomic_DNA"/>
</dbReference>
<name>A0A5M3XFG4_9ACTN</name>
<protein>
    <submittedName>
        <fullName evidence="2">Uncharacterized protein</fullName>
    </submittedName>
</protein>
<feature type="transmembrane region" description="Helical" evidence="1">
    <location>
        <begin position="63"/>
        <end position="80"/>
    </location>
</feature>
<gene>
    <name evidence="2" type="ORF">Aple_017740</name>
</gene>
<comment type="caution">
    <text evidence="2">The sequence shown here is derived from an EMBL/GenBank/DDBJ whole genome shotgun (WGS) entry which is preliminary data.</text>
</comment>
<evidence type="ECO:0000313" key="2">
    <source>
        <dbReference type="EMBL" id="GES18879.1"/>
    </source>
</evidence>
<sequence>MSSVPSPSLTPSATPASAGRPFARAVVVTIGILLVMDVVGALISLSAGLSPTFLDALGPQARLSAPIPMMIAQVILAFAVSRPRRSVAVPAAVLLMIAGILAFLSGFSDGGYAADLTAAQRVLQVALVSGHLVMGVFAGLRLVKLLRS</sequence>
<dbReference type="RefSeq" id="WP_155343997.1">
    <property type="nucleotide sequence ID" value="NZ_BAAAHM010000004.1"/>
</dbReference>
<dbReference type="Proteomes" id="UP000377595">
    <property type="component" value="Unassembled WGS sequence"/>
</dbReference>
<keyword evidence="1" id="KW-0812">Transmembrane</keyword>
<evidence type="ECO:0000313" key="3">
    <source>
        <dbReference type="Proteomes" id="UP000377595"/>
    </source>
</evidence>
<keyword evidence="1" id="KW-0472">Membrane</keyword>
<evidence type="ECO:0000256" key="1">
    <source>
        <dbReference type="SAM" id="Phobius"/>
    </source>
</evidence>
<feature type="transmembrane region" description="Helical" evidence="1">
    <location>
        <begin position="122"/>
        <end position="143"/>
    </location>
</feature>
<keyword evidence="3" id="KW-1185">Reference proteome</keyword>
<feature type="transmembrane region" description="Helical" evidence="1">
    <location>
        <begin position="87"/>
        <end position="107"/>
    </location>
</feature>
<dbReference type="OrthoDB" id="3544310at2"/>
<keyword evidence="1" id="KW-1133">Transmembrane helix</keyword>
<proteinExistence type="predicted"/>
<accession>A0A5M3XFG4</accession>
<dbReference type="AlphaFoldDB" id="A0A5M3XFG4"/>
<feature type="transmembrane region" description="Helical" evidence="1">
    <location>
        <begin position="21"/>
        <end position="43"/>
    </location>
</feature>
<organism evidence="2 3">
    <name type="scientific">Acrocarpospora pleiomorpha</name>
    <dbReference type="NCBI Taxonomy" id="90975"/>
    <lineage>
        <taxon>Bacteria</taxon>
        <taxon>Bacillati</taxon>
        <taxon>Actinomycetota</taxon>
        <taxon>Actinomycetes</taxon>
        <taxon>Streptosporangiales</taxon>
        <taxon>Streptosporangiaceae</taxon>
        <taxon>Acrocarpospora</taxon>
    </lineage>
</organism>
<reference evidence="2 3" key="1">
    <citation type="submission" date="2019-10" db="EMBL/GenBank/DDBJ databases">
        <title>Whole genome shotgun sequence of Acrocarpospora pleiomorpha NBRC 16267.</title>
        <authorList>
            <person name="Ichikawa N."/>
            <person name="Kimura A."/>
            <person name="Kitahashi Y."/>
            <person name="Komaki H."/>
            <person name="Oguchi A."/>
        </authorList>
    </citation>
    <scope>NUCLEOTIDE SEQUENCE [LARGE SCALE GENOMIC DNA]</scope>
    <source>
        <strain evidence="2 3">NBRC 16267</strain>
    </source>
</reference>